<dbReference type="InterPro" id="IPR003772">
    <property type="entry name" value="YceD"/>
</dbReference>
<protein>
    <submittedName>
        <fullName evidence="1">Nucleic acid-binding protein</fullName>
    </submittedName>
</protein>
<accession>A0A0R1ZEH6</accession>
<dbReference type="AlphaFoldDB" id="A0A0R1ZEH6"/>
<dbReference type="PATRIC" id="fig|1423820.4.peg.613"/>
<keyword evidence="2" id="KW-1185">Reference proteome</keyword>
<evidence type="ECO:0000313" key="1">
    <source>
        <dbReference type="EMBL" id="KRM53320.1"/>
    </source>
</evidence>
<organism evidence="1 2">
    <name type="scientific">Ligilactobacillus araffinosus DSM 20653</name>
    <dbReference type="NCBI Taxonomy" id="1423820"/>
    <lineage>
        <taxon>Bacteria</taxon>
        <taxon>Bacillati</taxon>
        <taxon>Bacillota</taxon>
        <taxon>Bacilli</taxon>
        <taxon>Lactobacillales</taxon>
        <taxon>Lactobacillaceae</taxon>
        <taxon>Ligilactobacillus</taxon>
    </lineage>
</organism>
<reference evidence="1 2" key="1">
    <citation type="journal article" date="2015" name="Genome Announc.">
        <title>Expanding the biotechnology potential of lactobacilli through comparative genomics of 213 strains and associated genera.</title>
        <authorList>
            <person name="Sun Z."/>
            <person name="Harris H.M."/>
            <person name="McCann A."/>
            <person name="Guo C."/>
            <person name="Argimon S."/>
            <person name="Zhang W."/>
            <person name="Yang X."/>
            <person name="Jeffery I.B."/>
            <person name="Cooney J.C."/>
            <person name="Kagawa T.F."/>
            <person name="Liu W."/>
            <person name="Song Y."/>
            <person name="Salvetti E."/>
            <person name="Wrobel A."/>
            <person name="Rasinkangas P."/>
            <person name="Parkhill J."/>
            <person name="Rea M.C."/>
            <person name="O'Sullivan O."/>
            <person name="Ritari J."/>
            <person name="Douillard F.P."/>
            <person name="Paul Ross R."/>
            <person name="Yang R."/>
            <person name="Briner A.E."/>
            <person name="Felis G.E."/>
            <person name="de Vos W.M."/>
            <person name="Barrangou R."/>
            <person name="Klaenhammer T.R."/>
            <person name="Caufield P.W."/>
            <person name="Cui Y."/>
            <person name="Zhang H."/>
            <person name="O'Toole P.W."/>
        </authorList>
    </citation>
    <scope>NUCLEOTIDE SEQUENCE [LARGE SCALE GENOMIC DNA]</scope>
    <source>
        <strain evidence="1 2">DSM 20653</strain>
    </source>
</reference>
<name>A0A0R1ZEH6_9LACO</name>
<evidence type="ECO:0000313" key="2">
    <source>
        <dbReference type="Proteomes" id="UP000051291"/>
    </source>
</evidence>
<dbReference type="EMBL" id="AYYZ01000004">
    <property type="protein sequence ID" value="KRM53320.1"/>
    <property type="molecule type" value="Genomic_DNA"/>
</dbReference>
<dbReference type="STRING" id="1423820.FC64_GL000604"/>
<gene>
    <name evidence="1" type="ORF">FC64_GL000604</name>
</gene>
<proteinExistence type="predicted"/>
<dbReference type="Proteomes" id="UP000051291">
    <property type="component" value="Unassembled WGS sequence"/>
</dbReference>
<sequence length="188" mass="21677">MKWSLNELRQAKETPIEFDTTLDLEAALKKRRNDLISATPVQVEGVFTVDQRGILGSFNVKTKIQVPSTRTFEPVTIPLDFDFSEYYISHHQSNLSQFDDLDVVIVLENDVLTLEDVIIDNILVQIPMQVLSEKEQHAEFSEMPQGKSWGVLTEDQLKNNAHRKDQIDPRMAKLKDFFKNDNQKNSDE</sequence>
<comment type="caution">
    <text evidence="1">The sequence shown here is derived from an EMBL/GenBank/DDBJ whole genome shotgun (WGS) entry which is preliminary data.</text>
</comment>
<dbReference type="RefSeq" id="WP_057906096.1">
    <property type="nucleotide sequence ID" value="NZ_AYYZ01000004.1"/>
</dbReference>
<dbReference type="Pfam" id="PF02620">
    <property type="entry name" value="YceD"/>
    <property type="match status" value="1"/>
</dbReference>